<dbReference type="EMBL" id="MT144797">
    <property type="protein sequence ID" value="QJH99562.1"/>
    <property type="molecule type" value="Genomic_DNA"/>
</dbReference>
<evidence type="ECO:0000313" key="1">
    <source>
        <dbReference type="EMBL" id="QJH99562.1"/>
    </source>
</evidence>
<accession>A0A6M3XPA0</accession>
<reference evidence="1" key="1">
    <citation type="submission" date="2020-03" db="EMBL/GenBank/DDBJ databases">
        <title>The deep terrestrial virosphere.</title>
        <authorList>
            <person name="Holmfeldt K."/>
            <person name="Nilsson E."/>
            <person name="Simone D."/>
            <person name="Lopez-Fernandez M."/>
            <person name="Wu X."/>
            <person name="de Brujin I."/>
            <person name="Lundin D."/>
            <person name="Andersson A."/>
            <person name="Bertilsson S."/>
            <person name="Dopson M."/>
        </authorList>
    </citation>
    <scope>NUCLEOTIDE SEQUENCE</scope>
    <source>
        <strain evidence="1">TM448B01620</strain>
    </source>
</reference>
<proteinExistence type="predicted"/>
<protein>
    <submittedName>
        <fullName evidence="1">Uncharacterized protein</fullName>
    </submittedName>
</protein>
<name>A0A6M3XPA0_9ZZZZ</name>
<organism evidence="1">
    <name type="scientific">viral metagenome</name>
    <dbReference type="NCBI Taxonomy" id="1070528"/>
    <lineage>
        <taxon>unclassified sequences</taxon>
        <taxon>metagenomes</taxon>
        <taxon>organismal metagenomes</taxon>
    </lineage>
</organism>
<sequence>METRETGETMERITRNMLIKRIDWINETLGQPAETWTKRKDGTYKANRGNMHLASSLQHYACEQIVNDGGGVTVIVSDNTLRGLFNQLCAFHKGLTFKKTA</sequence>
<gene>
    <name evidence="1" type="ORF">TM448B01620_0004</name>
</gene>
<dbReference type="AlphaFoldDB" id="A0A6M3XPA0"/>